<dbReference type="InterPro" id="IPR046341">
    <property type="entry name" value="SET_dom_sf"/>
</dbReference>
<dbReference type="PANTHER" id="PTHR13271:SF145">
    <property type="entry name" value="SET DOMAIN-CONTAINING PROTEIN"/>
    <property type="match status" value="1"/>
</dbReference>
<dbReference type="Gene3D" id="3.90.1410.10">
    <property type="entry name" value="set domain protein methyltransferase, domain 1"/>
    <property type="match status" value="2"/>
</dbReference>
<dbReference type="GO" id="GO:0016279">
    <property type="term" value="F:protein-lysine N-methyltransferase activity"/>
    <property type="evidence" value="ECO:0007669"/>
    <property type="project" value="TreeGrafter"/>
</dbReference>
<keyword evidence="3" id="KW-1185">Reference proteome</keyword>
<reference evidence="2 3" key="1">
    <citation type="submission" date="2023-10" db="EMBL/GenBank/DDBJ databases">
        <authorList>
            <person name="Maclean D."/>
            <person name="Macfadyen A."/>
        </authorList>
    </citation>
    <scope>NUCLEOTIDE SEQUENCE [LARGE SCALE GENOMIC DNA]</scope>
</reference>
<dbReference type="PANTHER" id="PTHR13271">
    <property type="entry name" value="UNCHARACTERIZED PUTATIVE METHYLTRANSFERASE"/>
    <property type="match status" value="1"/>
</dbReference>
<feature type="compositionally biased region" description="Acidic residues" evidence="1">
    <location>
        <begin position="228"/>
        <end position="242"/>
    </location>
</feature>
<accession>A0AAV1IH90</accession>
<comment type="caution">
    <text evidence="2">The sequence shown here is derived from an EMBL/GenBank/DDBJ whole genome shotgun (WGS) entry which is preliminary data.</text>
</comment>
<evidence type="ECO:0000313" key="3">
    <source>
        <dbReference type="Proteomes" id="UP001314263"/>
    </source>
</evidence>
<sequence length="606" mass="65883">MATVCSTPFELQLAQLEQWLADVGITLQAGAIRIRATEGALGVFAIRDVQEGELLCTIPKAAVLSVRTSGIANVLEEHSIRGGLGLIIGILYELSLNTASHWYGYLSGLPAREYLPMFWQVDELDLLQGTEVAQDVLEDLGHTQDDFETHVLPLVCEHPTLFRSEYFTLEKFRMAASWVASRAFGVDSHHGMSLVPLADVFNHKTAIVQLSGEYAIEPVCFEGGKDSSDDDASSTDYGEDQCSDPGCSGHHGKHPTTRGSLLQSLHSSLGQEHKLEIGICGATGDDGEELLQVVAASPVPKGAEVHNTYGELGNAELVNKYGFALRKNPFSAVLLDKAAVLQAAESIMGQRSMRSRSRFLRRESELLDEGSEPFEVMPEGCMGPSLAVALFILCADGQVFDQWSTIDDALECMGHAETAVQPAPLTGNVNNHSALGTAPQRRHKRSMHDGFKNGHAEQNEMTVPEEAAGQGRKRKQPAQQASSQTSVHGSLGQEGQTFNSLQQCSANKQAHAEKAWQPSIVVLGKASKSLISTKMAACIRTAVDKRLSLYRQTSLQADLVQLQEAEQLCSKLAYRNEHWKAVVSALRLVVQEKQILLDAQAALQSF</sequence>
<dbReference type="AlphaFoldDB" id="A0AAV1IH90"/>
<name>A0AAV1IH90_9CHLO</name>
<dbReference type="EMBL" id="CAUYUE010000015">
    <property type="protein sequence ID" value="CAK0786691.1"/>
    <property type="molecule type" value="Genomic_DNA"/>
</dbReference>
<organism evidence="2 3">
    <name type="scientific">Coccomyxa viridis</name>
    <dbReference type="NCBI Taxonomy" id="1274662"/>
    <lineage>
        <taxon>Eukaryota</taxon>
        <taxon>Viridiplantae</taxon>
        <taxon>Chlorophyta</taxon>
        <taxon>core chlorophytes</taxon>
        <taxon>Trebouxiophyceae</taxon>
        <taxon>Trebouxiophyceae incertae sedis</taxon>
        <taxon>Coccomyxaceae</taxon>
        <taxon>Coccomyxa</taxon>
    </lineage>
</organism>
<dbReference type="SUPFAM" id="SSF82199">
    <property type="entry name" value="SET domain"/>
    <property type="match status" value="2"/>
</dbReference>
<feature type="compositionally biased region" description="Basic and acidic residues" evidence="1">
    <location>
        <begin position="447"/>
        <end position="458"/>
    </location>
</feature>
<feature type="region of interest" description="Disordered" evidence="1">
    <location>
        <begin position="225"/>
        <end position="260"/>
    </location>
</feature>
<dbReference type="InterPro" id="IPR050600">
    <property type="entry name" value="SETD3_SETD6_MTase"/>
</dbReference>
<evidence type="ECO:0000313" key="2">
    <source>
        <dbReference type="EMBL" id="CAK0786691.1"/>
    </source>
</evidence>
<evidence type="ECO:0000256" key="1">
    <source>
        <dbReference type="SAM" id="MobiDB-lite"/>
    </source>
</evidence>
<protein>
    <recommendedName>
        <fullName evidence="4">SET domain-containing protein</fullName>
    </recommendedName>
</protein>
<evidence type="ECO:0008006" key="4">
    <source>
        <dbReference type="Google" id="ProtNLM"/>
    </source>
</evidence>
<proteinExistence type="predicted"/>
<feature type="region of interest" description="Disordered" evidence="1">
    <location>
        <begin position="423"/>
        <end position="492"/>
    </location>
</feature>
<feature type="compositionally biased region" description="Polar residues" evidence="1">
    <location>
        <begin position="477"/>
        <end position="492"/>
    </location>
</feature>
<dbReference type="Proteomes" id="UP001314263">
    <property type="component" value="Unassembled WGS sequence"/>
</dbReference>
<gene>
    <name evidence="2" type="ORF">CVIRNUC_009905</name>
</gene>